<proteinExistence type="predicted"/>
<evidence type="ECO:0000313" key="1">
    <source>
        <dbReference type="EMBL" id="KAL1377211.1"/>
    </source>
</evidence>
<gene>
    <name evidence="1" type="ORF">pipiens_004220</name>
</gene>
<reference evidence="1 2" key="1">
    <citation type="submission" date="2024-05" db="EMBL/GenBank/DDBJ databases">
        <title>Culex pipiens pipiens assembly and annotation.</title>
        <authorList>
            <person name="Alout H."/>
            <person name="Durand T."/>
        </authorList>
    </citation>
    <scope>NUCLEOTIDE SEQUENCE [LARGE SCALE GENOMIC DNA]</scope>
    <source>
        <strain evidence="1">HA-2024</strain>
        <tissue evidence="1">Whole body</tissue>
    </source>
</reference>
<keyword evidence="2" id="KW-1185">Reference proteome</keyword>
<sequence>MLIHREGRFHPTSVGLCDAHKWTCTADLLKSIAAVRSSSVSEEWTTAWELHFPHEIHISGTLSSRQKLIPPIRSSENSYIDDDFSQGQLQQLLADHANFLDKADHSIYPEQTIYDTKEDPREGSKGDQETTLWWSGTCWLRRSLGQLLYGWFCRKFRELIRC</sequence>
<evidence type="ECO:0000313" key="2">
    <source>
        <dbReference type="Proteomes" id="UP001562425"/>
    </source>
</evidence>
<dbReference type="AlphaFoldDB" id="A0ABD1CLC9"/>
<organism evidence="1 2">
    <name type="scientific">Culex pipiens pipiens</name>
    <name type="common">Northern house mosquito</name>
    <dbReference type="NCBI Taxonomy" id="38569"/>
    <lineage>
        <taxon>Eukaryota</taxon>
        <taxon>Metazoa</taxon>
        <taxon>Ecdysozoa</taxon>
        <taxon>Arthropoda</taxon>
        <taxon>Hexapoda</taxon>
        <taxon>Insecta</taxon>
        <taxon>Pterygota</taxon>
        <taxon>Neoptera</taxon>
        <taxon>Endopterygota</taxon>
        <taxon>Diptera</taxon>
        <taxon>Nematocera</taxon>
        <taxon>Culicoidea</taxon>
        <taxon>Culicidae</taxon>
        <taxon>Culicinae</taxon>
        <taxon>Culicini</taxon>
        <taxon>Culex</taxon>
        <taxon>Culex</taxon>
    </lineage>
</organism>
<comment type="caution">
    <text evidence="1">The sequence shown here is derived from an EMBL/GenBank/DDBJ whole genome shotgun (WGS) entry which is preliminary data.</text>
</comment>
<protein>
    <submittedName>
        <fullName evidence="1">Uncharacterized protein</fullName>
    </submittedName>
</protein>
<dbReference type="Proteomes" id="UP001562425">
    <property type="component" value="Unassembled WGS sequence"/>
</dbReference>
<name>A0ABD1CLC9_CULPP</name>
<accession>A0ABD1CLC9</accession>
<dbReference type="EMBL" id="JBEHCU010011114">
    <property type="protein sequence ID" value="KAL1377211.1"/>
    <property type="molecule type" value="Genomic_DNA"/>
</dbReference>